<protein>
    <recommendedName>
        <fullName evidence="12">Cytochrome P450</fullName>
    </recommendedName>
</protein>
<dbReference type="VEuPathDB" id="AmoebaDB:NF0053620"/>
<dbReference type="VEuPathDB" id="AmoebaDB:NfTy_011400"/>
<keyword evidence="3 7" id="KW-0479">Metal-binding</keyword>
<keyword evidence="4 8" id="KW-0560">Oxidoreductase</keyword>
<feature type="transmembrane region" description="Helical" evidence="9">
    <location>
        <begin position="42"/>
        <end position="66"/>
    </location>
</feature>
<dbReference type="EMBL" id="VFQX01000061">
    <property type="protein sequence ID" value="KAF0973307.1"/>
    <property type="molecule type" value="Genomic_DNA"/>
</dbReference>
<evidence type="ECO:0000256" key="4">
    <source>
        <dbReference type="ARBA" id="ARBA00023002"/>
    </source>
</evidence>
<dbReference type="InterPro" id="IPR017972">
    <property type="entry name" value="Cyt_P450_CS"/>
</dbReference>
<evidence type="ECO:0000313" key="11">
    <source>
        <dbReference type="Proteomes" id="UP000444721"/>
    </source>
</evidence>
<dbReference type="Proteomes" id="UP000444721">
    <property type="component" value="Unassembled WGS sequence"/>
</dbReference>
<name>A0A6A5B6R6_NAEFO</name>
<evidence type="ECO:0000256" key="6">
    <source>
        <dbReference type="ARBA" id="ARBA00023033"/>
    </source>
</evidence>
<evidence type="ECO:0000313" key="10">
    <source>
        <dbReference type="EMBL" id="KAF0973307.1"/>
    </source>
</evidence>
<dbReference type="PANTHER" id="PTHR24291">
    <property type="entry name" value="CYTOCHROME P450 FAMILY 4"/>
    <property type="match status" value="1"/>
</dbReference>
<evidence type="ECO:0000256" key="8">
    <source>
        <dbReference type="RuleBase" id="RU000461"/>
    </source>
</evidence>
<evidence type="ECO:0000256" key="1">
    <source>
        <dbReference type="ARBA" id="ARBA00010617"/>
    </source>
</evidence>
<dbReference type="OrthoDB" id="1470350at2759"/>
<keyword evidence="2 7" id="KW-0349">Heme</keyword>
<dbReference type="PANTHER" id="PTHR24291:SF50">
    <property type="entry name" value="BIFUNCTIONAL ALBAFLAVENONE MONOOXYGENASE_TERPENE SYNTHASE"/>
    <property type="match status" value="1"/>
</dbReference>
<evidence type="ECO:0000256" key="5">
    <source>
        <dbReference type="ARBA" id="ARBA00023004"/>
    </source>
</evidence>
<keyword evidence="11" id="KW-1185">Reference proteome</keyword>
<dbReference type="VEuPathDB" id="AmoebaDB:FDP41_008514"/>
<dbReference type="GO" id="GO:0004497">
    <property type="term" value="F:monooxygenase activity"/>
    <property type="evidence" value="ECO:0007669"/>
    <property type="project" value="UniProtKB-KW"/>
</dbReference>
<dbReference type="PROSITE" id="PS00086">
    <property type="entry name" value="CYTOCHROME_P450"/>
    <property type="match status" value="1"/>
</dbReference>
<proteinExistence type="inferred from homology"/>
<comment type="caution">
    <text evidence="10">The sequence shown here is derived from an EMBL/GenBank/DDBJ whole genome shotgun (WGS) entry which is preliminary data.</text>
</comment>
<dbReference type="InterPro" id="IPR050196">
    <property type="entry name" value="Cytochrome_P450_Monoox"/>
</dbReference>
<keyword evidence="9" id="KW-1133">Transmembrane helix</keyword>
<dbReference type="Gene3D" id="1.10.630.10">
    <property type="entry name" value="Cytochrome P450"/>
    <property type="match status" value="1"/>
</dbReference>
<dbReference type="PRINTS" id="PR00463">
    <property type="entry name" value="EP450I"/>
</dbReference>
<dbReference type="GO" id="GO:0016705">
    <property type="term" value="F:oxidoreductase activity, acting on paired donors, with incorporation or reduction of molecular oxygen"/>
    <property type="evidence" value="ECO:0007669"/>
    <property type="project" value="InterPro"/>
</dbReference>
<dbReference type="Pfam" id="PF00067">
    <property type="entry name" value="p450"/>
    <property type="match status" value="1"/>
</dbReference>
<keyword evidence="5 7" id="KW-0408">Iron</keyword>
<evidence type="ECO:0008006" key="12">
    <source>
        <dbReference type="Google" id="ProtNLM"/>
    </source>
</evidence>
<evidence type="ECO:0000256" key="3">
    <source>
        <dbReference type="ARBA" id="ARBA00022723"/>
    </source>
</evidence>
<dbReference type="AlphaFoldDB" id="A0A6A5B6R6"/>
<sequence length="556" mass="64387">MMMMIQPEILGTLVGVRALEIIHNNNNNEELNMEENGKQLSWWIPLGVALLILMMAQLIHSVYKVFQQRSKLKDIPGTWQFFFSPIRIPFFAPYFYLDSAFHMKKVIEKWGDPETKTFRLTLPDKNIVYVSDKNMLKEMMVTKSNNFEKPKLSYELLNIFGESILTCLNNETWKKHFKVCSPGFSPVNLQFMCKVAVKSCDLLFEKWDKELEGQKEMMLQVGNYSDLTLDILGKAGFGVDLGIFSKNEKGVQFRMAMDTLITRDIALRNFVKRRYEILYPLFAWWFGTDKATKVCSDALDEVINHRKKQLLGKSHLSLDSNNEDQEGHDILSLLVEANLSEKLLTDGELKSNAFILSLAGHETTATLLSWVTFEISKRPEIQEKLFNEVQKVLNGRDPTFDDFEKLEYVNMVIMESLRYHPPVTTVVKHVAKKSTTLGKFKVPKGTQIHAFFLDSHTRADNWGENVDEFNPDRFKDAEMRERVQHDFTWIPFSGGNRKCIGYKFSLMEGCMLLSKFVQKYRFRLMNDERVDPVGTRTIAVSRPTNLKVAISKRECH</sequence>
<keyword evidence="9" id="KW-0812">Transmembrane</keyword>
<feature type="binding site" description="axial binding residue" evidence="7">
    <location>
        <position position="499"/>
    </location>
    <ligand>
        <name>heme</name>
        <dbReference type="ChEBI" id="CHEBI:30413"/>
    </ligand>
    <ligandPart>
        <name>Fe</name>
        <dbReference type="ChEBI" id="CHEBI:18248"/>
    </ligandPart>
</feature>
<dbReference type="InterPro" id="IPR036396">
    <property type="entry name" value="Cyt_P450_sf"/>
</dbReference>
<dbReference type="GO" id="GO:0005506">
    <property type="term" value="F:iron ion binding"/>
    <property type="evidence" value="ECO:0007669"/>
    <property type="project" value="InterPro"/>
</dbReference>
<accession>A0A6A5B6R6</accession>
<comment type="cofactor">
    <cofactor evidence="7">
        <name>heme</name>
        <dbReference type="ChEBI" id="CHEBI:30413"/>
    </cofactor>
</comment>
<evidence type="ECO:0000256" key="7">
    <source>
        <dbReference type="PIRSR" id="PIRSR602401-1"/>
    </source>
</evidence>
<dbReference type="InterPro" id="IPR001128">
    <property type="entry name" value="Cyt_P450"/>
</dbReference>
<reference evidence="10 11" key="1">
    <citation type="journal article" date="2019" name="Sci. Rep.">
        <title>Nanopore sequencing improves the draft genome of the human pathogenic amoeba Naegleria fowleri.</title>
        <authorList>
            <person name="Liechti N."/>
            <person name="Schurch N."/>
            <person name="Bruggmann R."/>
            <person name="Wittwer M."/>
        </authorList>
    </citation>
    <scope>NUCLEOTIDE SEQUENCE [LARGE SCALE GENOMIC DNA]</scope>
    <source>
        <strain evidence="10 11">ATCC 30894</strain>
    </source>
</reference>
<dbReference type="GO" id="GO:0020037">
    <property type="term" value="F:heme binding"/>
    <property type="evidence" value="ECO:0007669"/>
    <property type="project" value="InterPro"/>
</dbReference>
<gene>
    <name evidence="10" type="ORF">FDP41_008514</name>
</gene>
<evidence type="ECO:0000256" key="2">
    <source>
        <dbReference type="ARBA" id="ARBA00022617"/>
    </source>
</evidence>
<comment type="similarity">
    <text evidence="1 8">Belongs to the cytochrome P450 family.</text>
</comment>
<evidence type="ECO:0000256" key="9">
    <source>
        <dbReference type="SAM" id="Phobius"/>
    </source>
</evidence>
<dbReference type="GeneID" id="68115732"/>
<dbReference type="RefSeq" id="XP_044558020.1">
    <property type="nucleotide sequence ID" value="XM_044712376.1"/>
</dbReference>
<dbReference type="InterPro" id="IPR002401">
    <property type="entry name" value="Cyt_P450_E_grp-I"/>
</dbReference>
<feature type="transmembrane region" description="Helical" evidence="9">
    <location>
        <begin position="78"/>
        <end position="97"/>
    </location>
</feature>
<dbReference type="OMA" id="HEPNWQL"/>
<organism evidence="10 11">
    <name type="scientific">Naegleria fowleri</name>
    <name type="common">Brain eating amoeba</name>
    <dbReference type="NCBI Taxonomy" id="5763"/>
    <lineage>
        <taxon>Eukaryota</taxon>
        <taxon>Discoba</taxon>
        <taxon>Heterolobosea</taxon>
        <taxon>Tetramitia</taxon>
        <taxon>Eutetramitia</taxon>
        <taxon>Vahlkampfiidae</taxon>
        <taxon>Naegleria</taxon>
    </lineage>
</organism>
<keyword evidence="9" id="KW-0472">Membrane</keyword>
<dbReference type="PRINTS" id="PR00385">
    <property type="entry name" value="P450"/>
</dbReference>
<dbReference type="SUPFAM" id="SSF48264">
    <property type="entry name" value="Cytochrome P450"/>
    <property type="match status" value="1"/>
</dbReference>
<keyword evidence="6 8" id="KW-0503">Monooxygenase</keyword>